<dbReference type="InterPro" id="IPR037873">
    <property type="entry name" value="BamE-like"/>
</dbReference>
<accession>A0A5C4S4D0</accession>
<dbReference type="AlphaFoldDB" id="A0A5C4S4D0"/>
<name>A0A5C4S4D0_CHLTI</name>
<dbReference type="Gene3D" id="3.30.1450.10">
    <property type="match status" value="1"/>
</dbReference>
<keyword evidence="1" id="KW-0732">Signal</keyword>
<proteinExistence type="predicted"/>
<dbReference type="Proteomes" id="UP000308271">
    <property type="component" value="Unassembled WGS sequence"/>
</dbReference>
<gene>
    <name evidence="2" type="ORF">FGF66_09290</name>
</gene>
<reference evidence="2 3" key="1">
    <citation type="submission" date="2019-05" db="EMBL/GenBank/DDBJ databases">
        <title>Draft Whole-Genome sequence of the green sulfur bacterium Chlorobaculum thiosulfatiphilum DSM 249.</title>
        <authorList>
            <person name="Meyer T.E."/>
            <person name="Kyndt J.A."/>
        </authorList>
    </citation>
    <scope>NUCLEOTIDE SEQUENCE [LARGE SCALE GENOMIC DNA]</scope>
    <source>
        <strain evidence="2 3">DSM 249</strain>
    </source>
</reference>
<organism evidence="2 3">
    <name type="scientific">Chlorobaculum thiosulfatiphilum</name>
    <name type="common">Chlorobium limicola f.sp. thiosulfatophilum</name>
    <dbReference type="NCBI Taxonomy" id="115852"/>
    <lineage>
        <taxon>Bacteria</taxon>
        <taxon>Pseudomonadati</taxon>
        <taxon>Chlorobiota</taxon>
        <taxon>Chlorobiia</taxon>
        <taxon>Chlorobiales</taxon>
        <taxon>Chlorobiaceae</taxon>
        <taxon>Chlorobaculum</taxon>
    </lineage>
</organism>
<evidence type="ECO:0000313" key="2">
    <source>
        <dbReference type="EMBL" id="TNJ38353.1"/>
    </source>
</evidence>
<evidence type="ECO:0000313" key="3">
    <source>
        <dbReference type="Proteomes" id="UP000308271"/>
    </source>
</evidence>
<evidence type="ECO:0000256" key="1">
    <source>
        <dbReference type="ARBA" id="ARBA00022729"/>
    </source>
</evidence>
<keyword evidence="3" id="KW-1185">Reference proteome</keyword>
<comment type="caution">
    <text evidence="2">The sequence shown here is derived from an EMBL/GenBank/DDBJ whole genome shotgun (WGS) entry which is preliminary data.</text>
</comment>
<dbReference type="EMBL" id="VDCH01000021">
    <property type="protein sequence ID" value="TNJ38353.1"/>
    <property type="molecule type" value="Genomic_DNA"/>
</dbReference>
<dbReference type="RefSeq" id="WP_139457370.1">
    <property type="nucleotide sequence ID" value="NZ_VDCH01000021.1"/>
</dbReference>
<protein>
    <submittedName>
        <fullName evidence="2">Outer membrane protein assembly factor BamE</fullName>
    </submittedName>
</protein>
<dbReference type="OrthoDB" id="5297256at2"/>
<sequence length="127" mass="14306">MKSNLLKITLSIIILIAPKLALSETISEARIVELEHTVQNLQHRVASLEACFPKADDGEWNIPIKPGNSQDLKNWRQLRRGMSENEVERLLGSPAKIMAFSSFSEWYFRGGTVNFNGSGKVDGWHEP</sequence>